<organism evidence="2 3">
    <name type="scientific">Labrys wisconsinensis</name>
    <dbReference type="NCBI Taxonomy" id="425677"/>
    <lineage>
        <taxon>Bacteria</taxon>
        <taxon>Pseudomonadati</taxon>
        <taxon>Pseudomonadota</taxon>
        <taxon>Alphaproteobacteria</taxon>
        <taxon>Hyphomicrobiales</taxon>
        <taxon>Xanthobacteraceae</taxon>
        <taxon>Labrys</taxon>
    </lineage>
</organism>
<proteinExistence type="predicted"/>
<feature type="coiled-coil region" evidence="1">
    <location>
        <begin position="23"/>
        <end position="50"/>
    </location>
</feature>
<comment type="caution">
    <text evidence="2">The sequence shown here is derived from an EMBL/GenBank/DDBJ whole genome shotgun (WGS) entry which is preliminary data.</text>
</comment>
<reference evidence="2 3" key="1">
    <citation type="submission" date="2023-07" db="EMBL/GenBank/DDBJ databases">
        <title>Genomic Encyclopedia of Type Strains, Phase IV (KMG-IV): sequencing the most valuable type-strain genomes for metagenomic binning, comparative biology and taxonomic classification.</title>
        <authorList>
            <person name="Goeker M."/>
        </authorList>
    </citation>
    <scope>NUCLEOTIDE SEQUENCE [LARGE SCALE GENOMIC DNA]</scope>
    <source>
        <strain evidence="2 3">DSM 19619</strain>
    </source>
</reference>
<keyword evidence="3" id="KW-1185">Reference proteome</keyword>
<evidence type="ECO:0000313" key="3">
    <source>
        <dbReference type="Proteomes" id="UP001242480"/>
    </source>
</evidence>
<sequence length="219" mass="25114">MRHRSSELRQAFEATWEDGDSNAEHSIQTLKQLRDELASERTKLKAAHSEIVQLHALLAKVMSTSAERDVLSYQLGSCIIKSRSPKTILVLPYRLFRILWRFRSRRRVREENVVSKIILGPPPARRFSILEEARRVLDSRGSEEAMAWIRGHNLNAADTARVVAEFARQLIHTNRQSAFDLAVECWTLHNQCDYLPALVAEFQSRGALDEGRRLASLLQ</sequence>
<dbReference type="RefSeq" id="WP_307273236.1">
    <property type="nucleotide sequence ID" value="NZ_JAUSVX010000005.1"/>
</dbReference>
<evidence type="ECO:0000313" key="2">
    <source>
        <dbReference type="EMBL" id="MDQ0469950.1"/>
    </source>
</evidence>
<dbReference type="Proteomes" id="UP001242480">
    <property type="component" value="Unassembled WGS sequence"/>
</dbReference>
<evidence type="ECO:0000256" key="1">
    <source>
        <dbReference type="SAM" id="Coils"/>
    </source>
</evidence>
<keyword evidence="1" id="KW-0175">Coiled coil</keyword>
<name>A0ABU0J8L8_9HYPH</name>
<dbReference type="EMBL" id="JAUSVX010000005">
    <property type="protein sequence ID" value="MDQ0469950.1"/>
    <property type="molecule type" value="Genomic_DNA"/>
</dbReference>
<gene>
    <name evidence="2" type="ORF">QO011_002966</name>
</gene>
<protein>
    <submittedName>
        <fullName evidence="2">Uncharacterized protein</fullName>
    </submittedName>
</protein>
<accession>A0ABU0J8L8</accession>